<dbReference type="Gene3D" id="3.40.50.1820">
    <property type="entry name" value="alpha/beta hydrolase"/>
    <property type="match status" value="1"/>
</dbReference>
<proteinExistence type="predicted"/>
<dbReference type="Proteomes" id="UP001147760">
    <property type="component" value="Unassembled WGS sequence"/>
</dbReference>
<dbReference type="OrthoDB" id="294702at2759"/>
<dbReference type="EMBL" id="JAPWDO010000007">
    <property type="protein sequence ID" value="KAJ5462134.1"/>
    <property type="molecule type" value="Genomic_DNA"/>
</dbReference>
<protein>
    <recommendedName>
        <fullName evidence="3">AB hydrolase-1 domain-containing protein</fullName>
    </recommendedName>
</protein>
<dbReference type="InterPro" id="IPR029058">
    <property type="entry name" value="AB_hydrolase_fold"/>
</dbReference>
<sequence length="77" mass="8311">MAAELPGVLRAAQISPSYILVGHSYSGLIVRGFLAATGADAIAGMMLLDANQENMQHQRRLPFSTIQALCGERKRLL</sequence>
<evidence type="ECO:0000313" key="2">
    <source>
        <dbReference type="Proteomes" id="UP001147760"/>
    </source>
</evidence>
<evidence type="ECO:0008006" key="3">
    <source>
        <dbReference type="Google" id="ProtNLM"/>
    </source>
</evidence>
<comment type="caution">
    <text evidence="1">The sequence shown here is derived from an EMBL/GenBank/DDBJ whole genome shotgun (WGS) entry which is preliminary data.</text>
</comment>
<reference evidence="1" key="2">
    <citation type="journal article" date="2023" name="IMA Fungus">
        <title>Comparative genomic study of the Penicillium genus elucidates a diverse pangenome and 15 lateral gene transfer events.</title>
        <authorList>
            <person name="Petersen C."/>
            <person name="Sorensen T."/>
            <person name="Nielsen M.R."/>
            <person name="Sondergaard T.E."/>
            <person name="Sorensen J.L."/>
            <person name="Fitzpatrick D.A."/>
            <person name="Frisvad J.C."/>
            <person name="Nielsen K.L."/>
        </authorList>
    </citation>
    <scope>NUCLEOTIDE SEQUENCE</scope>
    <source>
        <strain evidence="1">IBT 17660</strain>
    </source>
</reference>
<dbReference type="SUPFAM" id="SSF53474">
    <property type="entry name" value="alpha/beta-Hydrolases"/>
    <property type="match status" value="1"/>
</dbReference>
<name>A0A9W9WH96_9EURO</name>
<dbReference type="AlphaFoldDB" id="A0A9W9WH96"/>
<keyword evidence="2" id="KW-1185">Reference proteome</keyword>
<dbReference type="GO" id="GO:0017000">
    <property type="term" value="P:antibiotic biosynthetic process"/>
    <property type="evidence" value="ECO:0007669"/>
    <property type="project" value="UniProtKB-ARBA"/>
</dbReference>
<gene>
    <name evidence="1" type="ORF">N7530_010339</name>
</gene>
<organism evidence="1 2">
    <name type="scientific">Penicillium desertorum</name>
    <dbReference type="NCBI Taxonomy" id="1303715"/>
    <lineage>
        <taxon>Eukaryota</taxon>
        <taxon>Fungi</taxon>
        <taxon>Dikarya</taxon>
        <taxon>Ascomycota</taxon>
        <taxon>Pezizomycotina</taxon>
        <taxon>Eurotiomycetes</taxon>
        <taxon>Eurotiomycetidae</taxon>
        <taxon>Eurotiales</taxon>
        <taxon>Aspergillaceae</taxon>
        <taxon>Penicillium</taxon>
    </lineage>
</organism>
<evidence type="ECO:0000313" key="1">
    <source>
        <dbReference type="EMBL" id="KAJ5462134.1"/>
    </source>
</evidence>
<dbReference type="GO" id="GO:0072330">
    <property type="term" value="P:monocarboxylic acid biosynthetic process"/>
    <property type="evidence" value="ECO:0007669"/>
    <property type="project" value="UniProtKB-ARBA"/>
</dbReference>
<reference evidence="1" key="1">
    <citation type="submission" date="2022-12" db="EMBL/GenBank/DDBJ databases">
        <authorList>
            <person name="Petersen C."/>
        </authorList>
    </citation>
    <scope>NUCLEOTIDE SEQUENCE</scope>
    <source>
        <strain evidence="1">IBT 17660</strain>
    </source>
</reference>
<accession>A0A9W9WH96</accession>